<dbReference type="EMBL" id="BAAAHQ010000002">
    <property type="protein sequence ID" value="GAA0915323.1"/>
    <property type="molecule type" value="Genomic_DNA"/>
</dbReference>
<keyword evidence="1" id="KW-0808">Transferase</keyword>
<organism evidence="9 10">
    <name type="scientific">Nonomuraea longicatena</name>
    <dbReference type="NCBI Taxonomy" id="83682"/>
    <lineage>
        <taxon>Bacteria</taxon>
        <taxon>Bacillati</taxon>
        <taxon>Actinomycetota</taxon>
        <taxon>Actinomycetes</taxon>
        <taxon>Streptosporangiales</taxon>
        <taxon>Streptosporangiaceae</taxon>
        <taxon>Nonomuraea</taxon>
    </lineage>
</organism>
<dbReference type="Gene3D" id="3.30.200.20">
    <property type="entry name" value="Phosphorylase Kinase, domain 1"/>
    <property type="match status" value="1"/>
</dbReference>
<keyword evidence="10" id="KW-1185">Reference proteome</keyword>
<dbReference type="Gene3D" id="1.10.510.10">
    <property type="entry name" value="Transferase(Phosphotransferase) domain 1"/>
    <property type="match status" value="1"/>
</dbReference>
<reference evidence="10" key="1">
    <citation type="journal article" date="2019" name="Int. J. Syst. Evol. Microbiol.">
        <title>The Global Catalogue of Microorganisms (GCM) 10K type strain sequencing project: providing services to taxonomists for standard genome sequencing and annotation.</title>
        <authorList>
            <consortium name="The Broad Institute Genomics Platform"/>
            <consortium name="The Broad Institute Genome Sequencing Center for Infectious Disease"/>
            <person name="Wu L."/>
            <person name="Ma J."/>
        </authorList>
    </citation>
    <scope>NUCLEOTIDE SEQUENCE [LARGE SCALE GENOMIC DNA]</scope>
    <source>
        <strain evidence="10">JCM 11136</strain>
    </source>
</reference>
<keyword evidence="4 5" id="KW-0067">ATP-binding</keyword>
<evidence type="ECO:0000313" key="10">
    <source>
        <dbReference type="Proteomes" id="UP001501578"/>
    </source>
</evidence>
<feature type="compositionally biased region" description="Low complexity" evidence="6">
    <location>
        <begin position="398"/>
        <end position="415"/>
    </location>
</feature>
<evidence type="ECO:0000256" key="5">
    <source>
        <dbReference type="PROSITE-ProRule" id="PRU10141"/>
    </source>
</evidence>
<sequence>MQGRWGVPGYTEIRELGNGATGRVVLAASAHDEARVAIKYLSEELRADVGFVARFRHEARLLSTMRGPHNARLIDYLETREGSAIIMELVNGVPLRELLGAEGPTGPEAALSVLKGSLHGLAAAHALGVVHRDFKPENVMIQVDGSCKLLDFGIAVRAGEGTAVAGSPAYMAPEQWAGSALAPTADVYAATVVFYECLTGNRPYRASSPAALAHQHRTAAPPVDDVPEQLRGLVERGLAKQPGERPPSAEALLSMLEAVAAASYGPDWEERGRRTLARMASMLLLFFPEPVNEADIVLSETPPDRGGRKRRGRRPVAMGAKVVIGVVFLGVVAGAAVLVVNGSDDTPALRTQSVQSTPTPPPLEVPVTDEPAEEPSETPTTAKRSKTPRPTPTPTPPVRTVAPSVKPSPSKTKTPTPTPTPTRTPSRTPTRTTPAPTPTPSETPYPELTGSHGLGETPPPPATTLPPTGPAPTGPGDIPATG</sequence>
<keyword evidence="7" id="KW-0472">Membrane</keyword>
<keyword evidence="7" id="KW-1133">Transmembrane helix</keyword>
<evidence type="ECO:0000256" key="3">
    <source>
        <dbReference type="ARBA" id="ARBA00022777"/>
    </source>
</evidence>
<dbReference type="InterPro" id="IPR017441">
    <property type="entry name" value="Protein_kinase_ATP_BS"/>
</dbReference>
<evidence type="ECO:0000256" key="2">
    <source>
        <dbReference type="ARBA" id="ARBA00022741"/>
    </source>
</evidence>
<evidence type="ECO:0000256" key="7">
    <source>
        <dbReference type="SAM" id="Phobius"/>
    </source>
</evidence>
<evidence type="ECO:0000256" key="1">
    <source>
        <dbReference type="ARBA" id="ARBA00022679"/>
    </source>
</evidence>
<feature type="transmembrane region" description="Helical" evidence="7">
    <location>
        <begin position="318"/>
        <end position="340"/>
    </location>
</feature>
<dbReference type="InterPro" id="IPR000719">
    <property type="entry name" value="Prot_kinase_dom"/>
</dbReference>
<dbReference type="CDD" id="cd14014">
    <property type="entry name" value="STKc_PknB_like"/>
    <property type="match status" value="1"/>
</dbReference>
<evidence type="ECO:0000256" key="4">
    <source>
        <dbReference type="ARBA" id="ARBA00022840"/>
    </source>
</evidence>
<proteinExistence type="predicted"/>
<protein>
    <recommendedName>
        <fullName evidence="8">Protein kinase domain-containing protein</fullName>
    </recommendedName>
</protein>
<evidence type="ECO:0000256" key="6">
    <source>
        <dbReference type="SAM" id="MobiDB-lite"/>
    </source>
</evidence>
<dbReference type="PANTHER" id="PTHR43289:SF34">
    <property type="entry name" value="SERINE_THREONINE-PROTEIN KINASE YBDM-RELATED"/>
    <property type="match status" value="1"/>
</dbReference>
<dbReference type="PRINTS" id="PR01217">
    <property type="entry name" value="PRICHEXTENSN"/>
</dbReference>
<feature type="domain" description="Protein kinase" evidence="8">
    <location>
        <begin position="10"/>
        <end position="259"/>
    </location>
</feature>
<accession>A0ABP3Z4Y5</accession>
<name>A0ABP3Z4Y5_9ACTN</name>
<keyword evidence="2 5" id="KW-0547">Nucleotide-binding</keyword>
<dbReference type="PROSITE" id="PS00107">
    <property type="entry name" value="PROTEIN_KINASE_ATP"/>
    <property type="match status" value="1"/>
</dbReference>
<dbReference type="SUPFAM" id="SSF56112">
    <property type="entry name" value="Protein kinase-like (PK-like)"/>
    <property type="match status" value="1"/>
</dbReference>
<feature type="region of interest" description="Disordered" evidence="6">
    <location>
        <begin position="349"/>
        <end position="482"/>
    </location>
</feature>
<dbReference type="InterPro" id="IPR011009">
    <property type="entry name" value="Kinase-like_dom_sf"/>
</dbReference>
<gene>
    <name evidence="9" type="ORF">GCM10009560_09550</name>
</gene>
<evidence type="ECO:0000259" key="8">
    <source>
        <dbReference type="PROSITE" id="PS50011"/>
    </source>
</evidence>
<dbReference type="Pfam" id="PF00069">
    <property type="entry name" value="Pkinase"/>
    <property type="match status" value="1"/>
</dbReference>
<dbReference type="Proteomes" id="UP001501578">
    <property type="component" value="Unassembled WGS sequence"/>
</dbReference>
<dbReference type="InterPro" id="IPR008271">
    <property type="entry name" value="Ser/Thr_kinase_AS"/>
</dbReference>
<feature type="compositionally biased region" description="Low complexity" evidence="6">
    <location>
        <begin position="423"/>
        <end position="434"/>
    </location>
</feature>
<dbReference type="PROSITE" id="PS50011">
    <property type="entry name" value="PROTEIN_KINASE_DOM"/>
    <property type="match status" value="1"/>
</dbReference>
<dbReference type="PANTHER" id="PTHR43289">
    <property type="entry name" value="MITOGEN-ACTIVATED PROTEIN KINASE KINASE KINASE 20-RELATED"/>
    <property type="match status" value="1"/>
</dbReference>
<feature type="compositionally biased region" description="Pro residues" evidence="6">
    <location>
        <begin position="457"/>
        <end position="473"/>
    </location>
</feature>
<keyword evidence="7" id="KW-0812">Transmembrane</keyword>
<comment type="caution">
    <text evidence="9">The sequence shown here is derived from an EMBL/GenBank/DDBJ whole genome shotgun (WGS) entry which is preliminary data.</text>
</comment>
<keyword evidence="3" id="KW-0418">Kinase</keyword>
<dbReference type="PROSITE" id="PS00108">
    <property type="entry name" value="PROTEIN_KINASE_ST"/>
    <property type="match status" value="1"/>
</dbReference>
<evidence type="ECO:0000313" key="9">
    <source>
        <dbReference type="EMBL" id="GAA0915323.1"/>
    </source>
</evidence>
<feature type="binding site" evidence="5">
    <location>
        <position position="39"/>
    </location>
    <ligand>
        <name>ATP</name>
        <dbReference type="ChEBI" id="CHEBI:30616"/>
    </ligand>
</feature>
<dbReference type="RefSeq" id="WP_343948449.1">
    <property type="nucleotide sequence ID" value="NZ_BAAAHQ010000002.1"/>
</dbReference>